<dbReference type="Pfam" id="PF05137">
    <property type="entry name" value="PilN"/>
    <property type="match status" value="1"/>
</dbReference>
<dbReference type="InterPro" id="IPR043129">
    <property type="entry name" value="ATPase_NBD"/>
</dbReference>
<keyword evidence="1" id="KW-0472">Membrane</keyword>
<dbReference type="Pfam" id="PF11104">
    <property type="entry name" value="PilM_2"/>
    <property type="match status" value="1"/>
</dbReference>
<dbReference type="Gene3D" id="3.30.420.40">
    <property type="match status" value="2"/>
</dbReference>
<feature type="transmembrane region" description="Helical" evidence="1">
    <location>
        <begin position="322"/>
        <end position="347"/>
    </location>
</feature>
<name>A0A1F8B6J4_9BACT</name>
<dbReference type="EMBL" id="MGHD01000017">
    <property type="protein sequence ID" value="OGM59653.1"/>
    <property type="molecule type" value="Genomic_DNA"/>
</dbReference>
<gene>
    <name evidence="2" type="ORF">A2892_03960</name>
</gene>
<keyword evidence="1" id="KW-0812">Transmembrane</keyword>
<organism evidence="2 3">
    <name type="scientific">Candidatus Woesebacteria bacterium RIFCSPLOWO2_01_FULL_39_10b</name>
    <dbReference type="NCBI Taxonomy" id="1802517"/>
    <lineage>
        <taxon>Bacteria</taxon>
        <taxon>Candidatus Woeseibacteriota</taxon>
    </lineage>
</organism>
<dbReference type="InterPro" id="IPR005883">
    <property type="entry name" value="PilM"/>
</dbReference>
<protein>
    <recommendedName>
        <fullName evidence="4">SHS2 domain-containing protein</fullName>
    </recommendedName>
</protein>
<keyword evidence="1" id="KW-1133">Transmembrane helix</keyword>
<sequence length="486" mass="55219">MTHFQPLLKIDTAMFDKTFISVCFSRNKLLLLELNSRKKKIKKFASLDLPSGLIKNYQIQDKSFLIEALKTFWKKYKLKEKVVGIIVPEFSTYTKLLSIPKLEFSELGEAIAWQMQEFLPKDLGEMVFDWKIVGKKDDNYEILTFAIDKKVLSGYVEVLEKSGLFPMAVETPSLSLVRISGANESGQRLIIYKDESETLLIIADGGKIIGTSVQYTKDLDEIIDISQKFVFHYRDVEIKKIFVGGAGMTRELLGALENSFKIKVQWITPEIEGSGEKELQEYLIPICMQLGGLEEPSDPDSLNLLPLNLVEKYKTARLKLQIWSLTLTVTLFIWMSFLSTLGGYLYLSQQIKTVKQENLEKLDITKKRESLVSEIKRINTLAESVVKIKDVSLIPQTLLNDIWAAKPEGITLEKYKLDLDKGLIELKGRSQDRSTLIGFKNNLEAAPTFDLVDVPISSFEEEKDIEFKLTANISSITVKLGKEGKN</sequence>
<comment type="caution">
    <text evidence="2">The sequence shown here is derived from an EMBL/GenBank/DDBJ whole genome shotgun (WGS) entry which is preliminary data.</text>
</comment>
<dbReference type="AlphaFoldDB" id="A0A1F8B6J4"/>
<dbReference type="Proteomes" id="UP000176404">
    <property type="component" value="Unassembled WGS sequence"/>
</dbReference>
<accession>A0A1F8B6J4</accession>
<dbReference type="SUPFAM" id="SSF53067">
    <property type="entry name" value="Actin-like ATPase domain"/>
    <property type="match status" value="1"/>
</dbReference>
<evidence type="ECO:0008006" key="4">
    <source>
        <dbReference type="Google" id="ProtNLM"/>
    </source>
</evidence>
<evidence type="ECO:0000256" key="1">
    <source>
        <dbReference type="SAM" id="Phobius"/>
    </source>
</evidence>
<evidence type="ECO:0000313" key="2">
    <source>
        <dbReference type="EMBL" id="OGM59653.1"/>
    </source>
</evidence>
<dbReference type="InterPro" id="IPR007813">
    <property type="entry name" value="PilN"/>
</dbReference>
<proteinExistence type="predicted"/>
<evidence type="ECO:0000313" key="3">
    <source>
        <dbReference type="Proteomes" id="UP000176404"/>
    </source>
</evidence>
<dbReference type="STRING" id="1802517.A2892_03960"/>
<dbReference type="Gene3D" id="3.30.1490.300">
    <property type="match status" value="1"/>
</dbReference>
<reference evidence="2 3" key="1">
    <citation type="journal article" date="2016" name="Nat. Commun.">
        <title>Thousands of microbial genomes shed light on interconnected biogeochemical processes in an aquifer system.</title>
        <authorList>
            <person name="Anantharaman K."/>
            <person name="Brown C.T."/>
            <person name="Hug L.A."/>
            <person name="Sharon I."/>
            <person name="Castelle C.J."/>
            <person name="Probst A.J."/>
            <person name="Thomas B.C."/>
            <person name="Singh A."/>
            <person name="Wilkins M.J."/>
            <person name="Karaoz U."/>
            <person name="Brodie E.L."/>
            <person name="Williams K.H."/>
            <person name="Hubbard S.S."/>
            <person name="Banfield J.F."/>
        </authorList>
    </citation>
    <scope>NUCLEOTIDE SEQUENCE [LARGE SCALE GENOMIC DNA]</scope>
</reference>